<dbReference type="EMBL" id="CM002803">
    <property type="protein sequence ID" value="KEI69028.1"/>
    <property type="molecule type" value="Genomic_DNA"/>
</dbReference>
<proteinExistence type="predicted"/>
<dbReference type="Proteomes" id="UP000027395">
    <property type="component" value="Chromosome"/>
</dbReference>
<reference evidence="1 2" key="1">
    <citation type="journal article" date="2014" name="Appl. Environ. Microbiol.">
        <title>Elucidation of insertion elements encoded on plasmids and in vitro construction of shuttle vectors from the toxic cyanobacterium Planktothrix.</title>
        <authorList>
            <person name="Christiansen G."/>
            <person name="Goesmann A."/>
            <person name="Kurmayer R."/>
        </authorList>
    </citation>
    <scope>NUCLEOTIDE SEQUENCE [LARGE SCALE GENOMIC DNA]</scope>
    <source>
        <strain evidence="1 2">NIVA-CYA 126/8</strain>
    </source>
</reference>
<gene>
    <name evidence="1" type="ORF">A19Y_4360</name>
</gene>
<accession>A0A073CMQ8</accession>
<evidence type="ECO:0000313" key="1">
    <source>
        <dbReference type="EMBL" id="KEI69028.1"/>
    </source>
</evidence>
<name>A0A073CMQ8_PLAA1</name>
<dbReference type="AlphaFoldDB" id="A0A073CMQ8"/>
<dbReference type="PATRIC" id="fig|388467.6.peg.4297"/>
<protein>
    <submittedName>
        <fullName evidence="1">Uncharacterized protein</fullName>
    </submittedName>
</protein>
<sequence length="58" mass="6698">MMIRQRHNQELLNLRVTLVINCTNSVGDYQKLNNPLLGNLFKSRKFSNGIVKLNLTIL</sequence>
<keyword evidence="2" id="KW-1185">Reference proteome</keyword>
<evidence type="ECO:0000313" key="2">
    <source>
        <dbReference type="Proteomes" id="UP000027395"/>
    </source>
</evidence>
<organism evidence="1 2">
    <name type="scientific">Planktothrix agardhii (strain NIVA-CYA 126/8)</name>
    <dbReference type="NCBI Taxonomy" id="388467"/>
    <lineage>
        <taxon>Bacteria</taxon>
        <taxon>Bacillati</taxon>
        <taxon>Cyanobacteriota</taxon>
        <taxon>Cyanophyceae</taxon>
        <taxon>Oscillatoriophycideae</taxon>
        <taxon>Oscillatoriales</taxon>
        <taxon>Microcoleaceae</taxon>
        <taxon>Planktothrix</taxon>
    </lineage>
</organism>
<dbReference type="HOGENOM" id="CLU_2975366_0_0_3"/>